<dbReference type="CDD" id="cd14668">
    <property type="entry name" value="mlta_B"/>
    <property type="match status" value="1"/>
</dbReference>
<comment type="caution">
    <text evidence="8">The sequence shown here is derived from an EMBL/GenBank/DDBJ whole genome shotgun (WGS) entry which is preliminary data.</text>
</comment>
<dbReference type="GO" id="GO:0009253">
    <property type="term" value="P:peptidoglycan catabolic process"/>
    <property type="evidence" value="ECO:0007669"/>
    <property type="project" value="TreeGrafter"/>
</dbReference>
<feature type="domain" description="Lytic transglycosylase MltA" evidence="7">
    <location>
        <begin position="117"/>
        <end position="274"/>
    </location>
</feature>
<dbReference type="EMBL" id="JACIDR010000002">
    <property type="protein sequence ID" value="MBB3973024.1"/>
    <property type="molecule type" value="Genomic_DNA"/>
</dbReference>
<keyword evidence="9" id="KW-1185">Reference proteome</keyword>
<dbReference type="RefSeq" id="WP_183394888.1">
    <property type="nucleotide sequence ID" value="NZ_JACIDR010000002.1"/>
</dbReference>
<protein>
    <recommendedName>
        <fullName evidence="2">peptidoglycan lytic exotransglycosylase</fullName>
        <ecNumber evidence="2">4.2.2.n1</ecNumber>
    </recommendedName>
    <alternativeName>
        <fullName evidence="5">Murein hydrolase A</fullName>
    </alternativeName>
</protein>
<dbReference type="GO" id="GO:0004553">
    <property type="term" value="F:hydrolase activity, hydrolyzing O-glycosyl compounds"/>
    <property type="evidence" value="ECO:0007669"/>
    <property type="project" value="InterPro"/>
</dbReference>
<keyword evidence="6" id="KW-0732">Signal</keyword>
<keyword evidence="3" id="KW-0456">Lyase</keyword>
<evidence type="ECO:0000256" key="4">
    <source>
        <dbReference type="ARBA" id="ARBA00023316"/>
    </source>
</evidence>
<dbReference type="InterPro" id="IPR005300">
    <property type="entry name" value="MltA_B"/>
</dbReference>
<organism evidence="8 9">
    <name type="scientific">Hansschlegelia beijingensis</name>
    <dbReference type="NCBI Taxonomy" id="1133344"/>
    <lineage>
        <taxon>Bacteria</taxon>
        <taxon>Pseudomonadati</taxon>
        <taxon>Pseudomonadota</taxon>
        <taxon>Alphaproteobacteria</taxon>
        <taxon>Hyphomicrobiales</taxon>
        <taxon>Methylopilaceae</taxon>
        <taxon>Hansschlegelia</taxon>
    </lineage>
</organism>
<feature type="signal peptide" evidence="6">
    <location>
        <begin position="1"/>
        <end position="22"/>
    </location>
</feature>
<proteinExistence type="predicted"/>
<name>A0A7W6GGR7_9HYPH</name>
<comment type="catalytic activity">
    <reaction evidence="1">
        <text>Exolytic cleavage of the (1-&gt;4)-beta-glycosidic linkage between N-acetylmuramic acid (MurNAc) and N-acetylglucosamine (GlcNAc) residues in peptidoglycan, from either the reducing or the non-reducing ends of the peptidoglycan chains, with concomitant formation of a 1,6-anhydrobond in the MurNAc residue.</text>
        <dbReference type="EC" id="4.2.2.n1"/>
    </reaction>
</comment>
<feature type="chain" id="PRO_5030853781" description="peptidoglycan lytic exotransglycosylase" evidence="6">
    <location>
        <begin position="23"/>
        <end position="379"/>
    </location>
</feature>
<dbReference type="InterPro" id="IPR026044">
    <property type="entry name" value="MltA"/>
</dbReference>
<dbReference type="SMART" id="SM00925">
    <property type="entry name" value="MltA"/>
    <property type="match status" value="1"/>
</dbReference>
<sequence length="379" mass="39804">MRGWRAAIAACVALAAASGAEAASPPLTPLSFSELNGWAQDDHAAAFATFAASCRAIRDKVSPSRAALPPSAALQQTCEEAISLGEPDAAGARAFFERAFRPFLVGEGMLTGYYEPEVAGSRTPVGRLDTPLLARPADLVTIPDGETLPGVPAGLGGARKTSGGGFEPYPDRAAIEDGALAGQGLELVYLDRIDAFFVHIQGSTRVRLPDGSSVRLAFDGRNGRKFSGIGRLLVERGAMTKAGASMAGIRAWLAANPQQGRELMRQNASYIFFRIDDALQDSDGPRGAQNVPLTPERSIAVDRGLWSYGLPFWLDSRFPDGKPIRRLTVAQDTGSAILGAARADYFAGTGDTAGAVAGGMKQQTRFVVLLPRGDAAAGQ</sequence>
<dbReference type="SUPFAM" id="SSF50685">
    <property type="entry name" value="Barwin-like endoglucanases"/>
    <property type="match status" value="1"/>
</dbReference>
<dbReference type="PANTHER" id="PTHR30124:SF0">
    <property type="entry name" value="MEMBRANE-BOUND LYTIC MUREIN TRANSGLYCOSYLASE A"/>
    <property type="match status" value="1"/>
</dbReference>
<dbReference type="GO" id="GO:0008933">
    <property type="term" value="F:peptidoglycan lytic transglycosylase activity"/>
    <property type="evidence" value="ECO:0007669"/>
    <property type="project" value="TreeGrafter"/>
</dbReference>
<dbReference type="Gene3D" id="2.40.240.50">
    <property type="entry name" value="Barwin-like endoglucanases"/>
    <property type="match status" value="1"/>
</dbReference>
<evidence type="ECO:0000256" key="1">
    <source>
        <dbReference type="ARBA" id="ARBA00001420"/>
    </source>
</evidence>
<evidence type="ECO:0000256" key="6">
    <source>
        <dbReference type="SAM" id="SignalP"/>
    </source>
</evidence>
<dbReference type="GO" id="GO:0071555">
    <property type="term" value="P:cell wall organization"/>
    <property type="evidence" value="ECO:0007669"/>
    <property type="project" value="UniProtKB-KW"/>
</dbReference>
<dbReference type="GO" id="GO:0019867">
    <property type="term" value="C:outer membrane"/>
    <property type="evidence" value="ECO:0007669"/>
    <property type="project" value="InterPro"/>
</dbReference>
<evidence type="ECO:0000259" key="7">
    <source>
        <dbReference type="SMART" id="SM00925"/>
    </source>
</evidence>
<dbReference type="InterPro" id="IPR036908">
    <property type="entry name" value="RlpA-like_sf"/>
</dbReference>
<evidence type="ECO:0000313" key="9">
    <source>
        <dbReference type="Proteomes" id="UP000528964"/>
    </source>
</evidence>
<dbReference type="GO" id="GO:0009254">
    <property type="term" value="P:peptidoglycan turnover"/>
    <property type="evidence" value="ECO:0007669"/>
    <property type="project" value="InterPro"/>
</dbReference>
<reference evidence="8 9" key="1">
    <citation type="submission" date="2020-08" db="EMBL/GenBank/DDBJ databases">
        <title>Genomic Encyclopedia of Type Strains, Phase IV (KMG-IV): sequencing the most valuable type-strain genomes for metagenomic binning, comparative biology and taxonomic classification.</title>
        <authorList>
            <person name="Goeker M."/>
        </authorList>
    </citation>
    <scope>NUCLEOTIDE SEQUENCE [LARGE SCALE GENOMIC DNA]</scope>
    <source>
        <strain evidence="8 9">DSM 25481</strain>
    </source>
</reference>
<keyword evidence="4" id="KW-0961">Cell wall biogenesis/degradation</keyword>
<dbReference type="Pfam" id="PF06725">
    <property type="entry name" value="3D"/>
    <property type="match status" value="1"/>
</dbReference>
<dbReference type="AlphaFoldDB" id="A0A7W6GGR7"/>
<dbReference type="Gene3D" id="2.40.40.10">
    <property type="entry name" value="RlpA-like domain"/>
    <property type="match status" value="1"/>
</dbReference>
<dbReference type="CDD" id="cd14485">
    <property type="entry name" value="mltA_like_LT_A"/>
    <property type="match status" value="1"/>
</dbReference>
<dbReference type="Proteomes" id="UP000528964">
    <property type="component" value="Unassembled WGS sequence"/>
</dbReference>
<dbReference type="PIRSF" id="PIRSF019422">
    <property type="entry name" value="MltA"/>
    <property type="match status" value="1"/>
</dbReference>
<accession>A0A7W6GGR7</accession>
<evidence type="ECO:0000256" key="3">
    <source>
        <dbReference type="ARBA" id="ARBA00023239"/>
    </source>
</evidence>
<evidence type="ECO:0000256" key="5">
    <source>
        <dbReference type="ARBA" id="ARBA00030918"/>
    </source>
</evidence>
<dbReference type="PANTHER" id="PTHR30124">
    <property type="entry name" value="MEMBRANE-BOUND LYTIC MUREIN TRANSGLYCOSYLASE A"/>
    <property type="match status" value="1"/>
</dbReference>
<evidence type="ECO:0000313" key="8">
    <source>
        <dbReference type="EMBL" id="MBB3973024.1"/>
    </source>
</evidence>
<dbReference type="EC" id="4.2.2.n1" evidence="2"/>
<dbReference type="Pfam" id="PF03562">
    <property type="entry name" value="MltA"/>
    <property type="match status" value="1"/>
</dbReference>
<dbReference type="InterPro" id="IPR010611">
    <property type="entry name" value="3D_dom"/>
</dbReference>
<evidence type="ECO:0000256" key="2">
    <source>
        <dbReference type="ARBA" id="ARBA00012587"/>
    </source>
</evidence>
<gene>
    <name evidence="8" type="ORF">GGR24_001681</name>
</gene>